<keyword evidence="1" id="KW-0132">Cell division</keyword>
<dbReference type="Gene3D" id="1.10.472.10">
    <property type="entry name" value="Cyclin-like"/>
    <property type="match status" value="2"/>
</dbReference>
<dbReference type="Proteomes" id="UP001165090">
    <property type="component" value="Unassembled WGS sequence"/>
</dbReference>
<accession>A0ABQ5RSN4</accession>
<protein>
    <recommendedName>
        <fullName evidence="4">Cyclin-like domain-containing protein</fullName>
    </recommendedName>
</protein>
<dbReference type="InterPro" id="IPR006671">
    <property type="entry name" value="Cyclin_N"/>
</dbReference>
<evidence type="ECO:0000256" key="2">
    <source>
        <dbReference type="ARBA" id="ARBA00023306"/>
    </source>
</evidence>
<keyword evidence="3" id="KW-0195">Cyclin</keyword>
<keyword evidence="6" id="KW-1185">Reference proteome</keyword>
<feature type="domain" description="Cyclin-like" evidence="4">
    <location>
        <begin position="170"/>
        <end position="259"/>
    </location>
</feature>
<comment type="similarity">
    <text evidence="3">Belongs to the cyclin family.</text>
</comment>
<dbReference type="Pfam" id="PF00134">
    <property type="entry name" value="Cyclin_N"/>
    <property type="match status" value="1"/>
</dbReference>
<comment type="caution">
    <text evidence="5">The sequence shown here is derived from an EMBL/GenBank/DDBJ whole genome shotgun (WGS) entry which is preliminary data.</text>
</comment>
<evidence type="ECO:0000313" key="6">
    <source>
        <dbReference type="Proteomes" id="UP001165090"/>
    </source>
</evidence>
<evidence type="ECO:0000259" key="4">
    <source>
        <dbReference type="SMART" id="SM00385"/>
    </source>
</evidence>
<sequence length="490" mass="52510">MSGMASFVGGVCQHGAAYSSRSSTSLPCPMEDEYCLSSSTDAIECSEDMSDYAEESSDDASDELYGRQRAGCAHPYESTNRDMDVHLGALIRADLGSQQEIYPCDKHVFYRAIYAASQSNSCAWPCVAVSGASQITDTRRKQAHCSPTLAERVYSGWPESSLADRRLLVAWMSELARAAQLQRETLFLATSLLDRYMAANVASTTEPPERLLQLLAMACVSIAMKFEEVVPLHGADLVGLAVDDVTGAPLYQMSDLGHMEWRLLWMVNWRARAPTSLSFLQYFLYCCGSCTGASGAVSPSDTLDWASLYPADGVGGAAIAFAAADVVSAPKGSLRRKKGGAPAAASPGAAANGLPDSLETWAHRILDVALLHHCDLVHCQSTVAMASLVLAERTAAAAAVATEVVVRRPLRPPPLVPYLIRAGAVPVVSPYGPCSSAVQTGTGLSLDELAPNLEPCLDLLERAWMAEQQQQQQWGLLQPRVVLLQPPPLS</sequence>
<gene>
    <name evidence="5" type="ORF">VaNZ11_002157</name>
</gene>
<dbReference type="SMART" id="SM00385">
    <property type="entry name" value="CYCLIN"/>
    <property type="match status" value="1"/>
</dbReference>
<evidence type="ECO:0000313" key="5">
    <source>
        <dbReference type="EMBL" id="GLI60111.1"/>
    </source>
</evidence>
<evidence type="ECO:0000256" key="1">
    <source>
        <dbReference type="ARBA" id="ARBA00022618"/>
    </source>
</evidence>
<reference evidence="5 6" key="1">
    <citation type="journal article" date="2023" name="IScience">
        <title>Expanded male sex-determining region conserved during the evolution of homothallism in the green alga Volvox.</title>
        <authorList>
            <person name="Yamamoto K."/>
            <person name="Matsuzaki R."/>
            <person name="Mahakham W."/>
            <person name="Heman W."/>
            <person name="Sekimoto H."/>
            <person name="Kawachi M."/>
            <person name="Minakuchi Y."/>
            <person name="Toyoda A."/>
            <person name="Nozaki H."/>
        </authorList>
    </citation>
    <scope>NUCLEOTIDE SEQUENCE [LARGE SCALE GENOMIC DNA]</scope>
    <source>
        <strain evidence="5 6">NIES-4468</strain>
    </source>
</reference>
<dbReference type="EMBL" id="BSDZ01000005">
    <property type="protein sequence ID" value="GLI60111.1"/>
    <property type="molecule type" value="Genomic_DNA"/>
</dbReference>
<organism evidence="5 6">
    <name type="scientific">Volvox africanus</name>
    <dbReference type="NCBI Taxonomy" id="51714"/>
    <lineage>
        <taxon>Eukaryota</taxon>
        <taxon>Viridiplantae</taxon>
        <taxon>Chlorophyta</taxon>
        <taxon>core chlorophytes</taxon>
        <taxon>Chlorophyceae</taxon>
        <taxon>CS clade</taxon>
        <taxon>Chlamydomonadales</taxon>
        <taxon>Volvocaceae</taxon>
        <taxon>Volvox</taxon>
    </lineage>
</organism>
<evidence type="ECO:0000256" key="3">
    <source>
        <dbReference type="RuleBase" id="RU000383"/>
    </source>
</evidence>
<keyword evidence="2" id="KW-0131">Cell cycle</keyword>
<dbReference type="PANTHER" id="PTHR10177">
    <property type="entry name" value="CYCLINS"/>
    <property type="match status" value="1"/>
</dbReference>
<dbReference type="SUPFAM" id="SSF47954">
    <property type="entry name" value="Cyclin-like"/>
    <property type="match status" value="1"/>
</dbReference>
<dbReference type="InterPro" id="IPR039361">
    <property type="entry name" value="Cyclin"/>
</dbReference>
<proteinExistence type="inferred from homology"/>
<name>A0ABQ5RSN4_9CHLO</name>
<dbReference type="InterPro" id="IPR036915">
    <property type="entry name" value="Cyclin-like_sf"/>
</dbReference>
<dbReference type="InterPro" id="IPR013763">
    <property type="entry name" value="Cyclin-like_dom"/>
</dbReference>